<name>A0AA88RRL8_9ASTE</name>
<comment type="caution">
    <text evidence="2">The sequence shown here is derived from an EMBL/GenBank/DDBJ whole genome shotgun (WGS) entry which is preliminary data.</text>
</comment>
<dbReference type="AlphaFoldDB" id="A0AA88RRL8"/>
<dbReference type="Proteomes" id="UP001187471">
    <property type="component" value="Unassembled WGS sequence"/>
</dbReference>
<organism evidence="2 3">
    <name type="scientific">Escallonia rubra</name>
    <dbReference type="NCBI Taxonomy" id="112253"/>
    <lineage>
        <taxon>Eukaryota</taxon>
        <taxon>Viridiplantae</taxon>
        <taxon>Streptophyta</taxon>
        <taxon>Embryophyta</taxon>
        <taxon>Tracheophyta</taxon>
        <taxon>Spermatophyta</taxon>
        <taxon>Magnoliopsida</taxon>
        <taxon>eudicotyledons</taxon>
        <taxon>Gunneridae</taxon>
        <taxon>Pentapetalae</taxon>
        <taxon>asterids</taxon>
        <taxon>campanulids</taxon>
        <taxon>Escalloniales</taxon>
        <taxon>Escalloniaceae</taxon>
        <taxon>Escallonia</taxon>
    </lineage>
</organism>
<feature type="domain" description="RNase H type-1" evidence="1">
    <location>
        <begin position="14"/>
        <end position="86"/>
    </location>
</feature>
<dbReference type="Pfam" id="PF13456">
    <property type="entry name" value="RVT_3"/>
    <property type="match status" value="1"/>
</dbReference>
<evidence type="ECO:0000259" key="1">
    <source>
        <dbReference type="Pfam" id="PF13456"/>
    </source>
</evidence>
<evidence type="ECO:0000313" key="2">
    <source>
        <dbReference type="EMBL" id="KAK2994803.1"/>
    </source>
</evidence>
<gene>
    <name evidence="2" type="ORF">RJ640_021035</name>
</gene>
<accession>A0AA88RRL8</accession>
<proteinExistence type="predicted"/>
<dbReference type="EMBL" id="JAVXUO010000170">
    <property type="protein sequence ID" value="KAK2994803.1"/>
    <property type="molecule type" value="Genomic_DNA"/>
</dbReference>
<protein>
    <recommendedName>
        <fullName evidence="1">RNase H type-1 domain-containing protein</fullName>
    </recommendedName>
</protein>
<evidence type="ECO:0000313" key="3">
    <source>
        <dbReference type="Proteomes" id="UP001187471"/>
    </source>
</evidence>
<sequence length="110" mass="12308">MKLDSSLLEGALIPGCGRALVAKALAAREALLLAAERGYTRVIYEGDCYDLMKMLCREGAPWSAVAPVLHDCFRISKNLGHCVLRFSGPSRKMEWLMHRQSLLVSKRPYK</sequence>
<dbReference type="GO" id="GO:0004523">
    <property type="term" value="F:RNA-DNA hybrid ribonuclease activity"/>
    <property type="evidence" value="ECO:0007669"/>
    <property type="project" value="InterPro"/>
</dbReference>
<dbReference type="InterPro" id="IPR002156">
    <property type="entry name" value="RNaseH_domain"/>
</dbReference>
<dbReference type="GO" id="GO:0003676">
    <property type="term" value="F:nucleic acid binding"/>
    <property type="evidence" value="ECO:0007669"/>
    <property type="project" value="InterPro"/>
</dbReference>
<keyword evidence="3" id="KW-1185">Reference proteome</keyword>
<reference evidence="2" key="1">
    <citation type="submission" date="2022-12" db="EMBL/GenBank/DDBJ databases">
        <title>Draft genome assemblies for two species of Escallonia (Escalloniales).</title>
        <authorList>
            <person name="Chanderbali A."/>
            <person name="Dervinis C."/>
            <person name="Anghel I."/>
            <person name="Soltis D."/>
            <person name="Soltis P."/>
            <person name="Zapata F."/>
        </authorList>
    </citation>
    <scope>NUCLEOTIDE SEQUENCE</scope>
    <source>
        <strain evidence="2">UCBG92.1500</strain>
        <tissue evidence="2">Leaf</tissue>
    </source>
</reference>